<name>A0A645DJ53_9ZZZZ</name>
<proteinExistence type="predicted"/>
<gene>
    <name evidence="1" type="ORF">SDC9_136445</name>
</gene>
<dbReference type="EMBL" id="VSSQ01036778">
    <property type="protein sequence ID" value="MPM89336.1"/>
    <property type="molecule type" value="Genomic_DNA"/>
</dbReference>
<evidence type="ECO:0000313" key="1">
    <source>
        <dbReference type="EMBL" id="MPM89336.1"/>
    </source>
</evidence>
<dbReference type="AlphaFoldDB" id="A0A645DJ53"/>
<sequence length="126" mass="14307">MILKDPFSQPSLMLIKRKIPVFSFTHYRNASTNGGLWVDEISRIQRGSAGFTLVAVGIFVTAVRTLARDIAVGEKLVGCLIEILFRTLYYKSVFIIDGFEYFRSQFPVCFRSSAGIDIERNSKIFK</sequence>
<reference evidence="1" key="1">
    <citation type="submission" date="2019-08" db="EMBL/GenBank/DDBJ databases">
        <authorList>
            <person name="Kucharzyk K."/>
            <person name="Murdoch R.W."/>
            <person name="Higgins S."/>
            <person name="Loffler F."/>
        </authorList>
    </citation>
    <scope>NUCLEOTIDE SEQUENCE</scope>
</reference>
<protein>
    <submittedName>
        <fullName evidence="1">Uncharacterized protein</fullName>
    </submittedName>
</protein>
<accession>A0A645DJ53</accession>
<organism evidence="1">
    <name type="scientific">bioreactor metagenome</name>
    <dbReference type="NCBI Taxonomy" id="1076179"/>
    <lineage>
        <taxon>unclassified sequences</taxon>
        <taxon>metagenomes</taxon>
        <taxon>ecological metagenomes</taxon>
    </lineage>
</organism>
<comment type="caution">
    <text evidence="1">The sequence shown here is derived from an EMBL/GenBank/DDBJ whole genome shotgun (WGS) entry which is preliminary data.</text>
</comment>